<evidence type="ECO:0000313" key="1">
    <source>
        <dbReference type="EMBL" id="MFD1515120.1"/>
    </source>
</evidence>
<evidence type="ECO:0000313" key="2">
    <source>
        <dbReference type="Proteomes" id="UP001597187"/>
    </source>
</evidence>
<accession>A0ABD6B027</accession>
<dbReference type="RefSeq" id="WP_250875044.1">
    <property type="nucleotide sequence ID" value="NZ_JALXFV010000008.1"/>
</dbReference>
<protein>
    <submittedName>
        <fullName evidence="1">Uncharacterized protein</fullName>
    </submittedName>
</protein>
<proteinExistence type="predicted"/>
<dbReference type="Proteomes" id="UP001597187">
    <property type="component" value="Unassembled WGS sequence"/>
</dbReference>
<name>A0ABD6B027_9EURY</name>
<gene>
    <name evidence="1" type="ORF">ACFSBT_17710</name>
</gene>
<keyword evidence="2" id="KW-1185">Reference proteome</keyword>
<organism evidence="1 2">
    <name type="scientific">Halomarina rubra</name>
    <dbReference type="NCBI Taxonomy" id="2071873"/>
    <lineage>
        <taxon>Archaea</taxon>
        <taxon>Methanobacteriati</taxon>
        <taxon>Methanobacteriota</taxon>
        <taxon>Stenosarchaea group</taxon>
        <taxon>Halobacteria</taxon>
        <taxon>Halobacteriales</taxon>
        <taxon>Natronomonadaceae</taxon>
        <taxon>Halomarina</taxon>
    </lineage>
</organism>
<reference evidence="1 2" key="1">
    <citation type="journal article" date="2019" name="Int. J. Syst. Evol. Microbiol.">
        <title>The Global Catalogue of Microorganisms (GCM) 10K type strain sequencing project: providing services to taxonomists for standard genome sequencing and annotation.</title>
        <authorList>
            <consortium name="The Broad Institute Genomics Platform"/>
            <consortium name="The Broad Institute Genome Sequencing Center for Infectious Disease"/>
            <person name="Wu L."/>
            <person name="Ma J."/>
        </authorList>
    </citation>
    <scope>NUCLEOTIDE SEQUENCE [LARGE SCALE GENOMIC DNA]</scope>
    <source>
        <strain evidence="1 2">CGMCC 1.12563</strain>
    </source>
</reference>
<dbReference type="AlphaFoldDB" id="A0ABD6B027"/>
<comment type="caution">
    <text evidence="1">The sequence shown here is derived from an EMBL/GenBank/DDBJ whole genome shotgun (WGS) entry which is preliminary data.</text>
</comment>
<dbReference type="EMBL" id="JBHUDC010000008">
    <property type="protein sequence ID" value="MFD1515120.1"/>
    <property type="molecule type" value="Genomic_DNA"/>
</dbReference>
<sequence length="507" mass="55318">MSENLFRSSVLPVRGAQLAVFKPGTESDDLGDADVVVADGDLESVDITERIQERKDTASITIANDAGQYTDAITSGDRIEFIADTPANRKRAYSTDAYGSGLYGGYGPIWTGVVRSQTPERAGPQDAIIDIQSQDWVFGTCSFRRVYDAFEGAPICLPDDDPNAESAIVNTLLRVNAPAIDRSLLGRVDTTTDEFSNGQNLLDLLGDLAAKGDAVMYSRGRSLGFVSLGDLTPTTTIGPEQATTHSVRINDDDLANVIRVDGGTDFAVDDAQETVDSYQTVSDANRILHRVSTRKSELARIEVWTRADRSEDADGVVVRLQKDDGGQPVAVDDTQSDITDPKQLGAEFLDDDGWTTFRFSKHTLPEPNPWLIIESEGSTGQEIGVNASGVPAYRAYFPYPISVRVESPASQREYGRRVDRIKDDGLQTFQAARDIGEAELRHRDEPRRELSFGARGLAAHSLATGEVFDAQFPQEGATGDHIVIERDITYERATVTTDVTAQETRTL</sequence>